<evidence type="ECO:0000313" key="2">
    <source>
        <dbReference type="Proteomes" id="UP000054270"/>
    </source>
</evidence>
<name>A0A0D2PGS4_HYPSF</name>
<proteinExistence type="predicted"/>
<accession>A0A0D2PGS4</accession>
<dbReference type="AlphaFoldDB" id="A0A0D2PGS4"/>
<gene>
    <name evidence="1" type="ORF">HYPSUDRAFT_197864</name>
</gene>
<reference evidence="2" key="1">
    <citation type="submission" date="2014-04" db="EMBL/GenBank/DDBJ databases">
        <title>Evolutionary Origins and Diversification of the Mycorrhizal Mutualists.</title>
        <authorList>
            <consortium name="DOE Joint Genome Institute"/>
            <consortium name="Mycorrhizal Genomics Consortium"/>
            <person name="Kohler A."/>
            <person name="Kuo A."/>
            <person name="Nagy L.G."/>
            <person name="Floudas D."/>
            <person name="Copeland A."/>
            <person name="Barry K.W."/>
            <person name="Cichocki N."/>
            <person name="Veneault-Fourrey C."/>
            <person name="LaButti K."/>
            <person name="Lindquist E.A."/>
            <person name="Lipzen A."/>
            <person name="Lundell T."/>
            <person name="Morin E."/>
            <person name="Murat C."/>
            <person name="Riley R."/>
            <person name="Ohm R."/>
            <person name="Sun H."/>
            <person name="Tunlid A."/>
            <person name="Henrissat B."/>
            <person name="Grigoriev I.V."/>
            <person name="Hibbett D.S."/>
            <person name="Martin F."/>
        </authorList>
    </citation>
    <scope>NUCLEOTIDE SEQUENCE [LARGE SCALE GENOMIC DNA]</scope>
    <source>
        <strain evidence="2">FD-334 SS-4</strain>
    </source>
</reference>
<dbReference type="Proteomes" id="UP000054270">
    <property type="component" value="Unassembled WGS sequence"/>
</dbReference>
<organism evidence="1 2">
    <name type="scientific">Hypholoma sublateritium (strain FD-334 SS-4)</name>
    <dbReference type="NCBI Taxonomy" id="945553"/>
    <lineage>
        <taxon>Eukaryota</taxon>
        <taxon>Fungi</taxon>
        <taxon>Dikarya</taxon>
        <taxon>Basidiomycota</taxon>
        <taxon>Agaricomycotina</taxon>
        <taxon>Agaricomycetes</taxon>
        <taxon>Agaricomycetidae</taxon>
        <taxon>Agaricales</taxon>
        <taxon>Agaricineae</taxon>
        <taxon>Strophariaceae</taxon>
        <taxon>Hypholoma</taxon>
    </lineage>
</organism>
<evidence type="ECO:0000313" key="1">
    <source>
        <dbReference type="EMBL" id="KJA27691.1"/>
    </source>
</evidence>
<dbReference type="EMBL" id="KN817523">
    <property type="protein sequence ID" value="KJA27691.1"/>
    <property type="molecule type" value="Genomic_DNA"/>
</dbReference>
<keyword evidence="2" id="KW-1185">Reference proteome</keyword>
<protein>
    <submittedName>
        <fullName evidence="1">Uncharacterized protein</fullName>
    </submittedName>
</protein>
<sequence length="103" mass="11467">MRPRALTLRDIGRALKPRLGTLRVPRPLLVKHRRLRCLHPAPSSPLSPRRSPHTLAVFVVLVVDADGSANGYPHGIPDEAEFSPLPSTYTAWESTEVWVSVQQ</sequence>